<dbReference type="Proteomes" id="UP000317646">
    <property type="component" value="Unassembled WGS sequence"/>
</dbReference>
<gene>
    <name evidence="1" type="ORF">EAH73_01795</name>
</gene>
<sequence length="129" mass="14791">MPIDLKLYHPKWSLISRLVRYRRAGNKCEWCGAPNGQVVARGTGRDAGTYMLSGGQVFDATNGKALGRRDNYVARAHVKIILTVAHLDQDPGHNRFHNLAALCQRCHLNYDRWDNYRRRFHKGQFSLAL</sequence>
<name>A0A502HEV3_9BACT</name>
<reference evidence="1 2" key="1">
    <citation type="journal article" date="2019" name="Environ. Microbiol.">
        <title>Species interactions and distinct microbial communities in high Arctic permafrost affected cryosols are associated with the CH4 and CO2 gas fluxes.</title>
        <authorList>
            <person name="Altshuler I."/>
            <person name="Hamel J."/>
            <person name="Turney S."/>
            <person name="Magnuson E."/>
            <person name="Levesque R."/>
            <person name="Greer C."/>
            <person name="Whyte L.G."/>
        </authorList>
    </citation>
    <scope>NUCLEOTIDE SEQUENCE [LARGE SCALE GENOMIC DNA]</scope>
    <source>
        <strain evidence="1 2">S9.2P</strain>
    </source>
</reference>
<evidence type="ECO:0000313" key="2">
    <source>
        <dbReference type="Proteomes" id="UP000317646"/>
    </source>
</evidence>
<dbReference type="EMBL" id="RCYZ01000001">
    <property type="protein sequence ID" value="TPG72003.1"/>
    <property type="molecule type" value="Genomic_DNA"/>
</dbReference>
<protein>
    <recommendedName>
        <fullName evidence="3">HNH endonuclease</fullName>
    </recommendedName>
</protein>
<dbReference type="AlphaFoldDB" id="A0A502HEV3"/>
<evidence type="ECO:0000313" key="1">
    <source>
        <dbReference type="EMBL" id="TPG72003.1"/>
    </source>
</evidence>
<organism evidence="1 2">
    <name type="scientific">Hymenobacter nivis</name>
    <dbReference type="NCBI Taxonomy" id="1850093"/>
    <lineage>
        <taxon>Bacteria</taxon>
        <taxon>Pseudomonadati</taxon>
        <taxon>Bacteroidota</taxon>
        <taxon>Cytophagia</taxon>
        <taxon>Cytophagales</taxon>
        <taxon>Hymenobacteraceae</taxon>
        <taxon>Hymenobacter</taxon>
    </lineage>
</organism>
<dbReference type="RefSeq" id="WP_140464632.1">
    <property type="nucleotide sequence ID" value="NZ_RCYZ01000001.1"/>
</dbReference>
<keyword evidence="2" id="KW-1185">Reference proteome</keyword>
<comment type="caution">
    <text evidence="1">The sequence shown here is derived from an EMBL/GenBank/DDBJ whole genome shotgun (WGS) entry which is preliminary data.</text>
</comment>
<dbReference type="OrthoDB" id="1072451at2"/>
<proteinExistence type="predicted"/>
<accession>A0A502HEV3</accession>
<evidence type="ECO:0008006" key="3">
    <source>
        <dbReference type="Google" id="ProtNLM"/>
    </source>
</evidence>